<evidence type="ECO:0008006" key="3">
    <source>
        <dbReference type="Google" id="ProtNLM"/>
    </source>
</evidence>
<reference evidence="2" key="1">
    <citation type="journal article" date="2023" name="Int. J. Mol. Sci.">
        <title>Metagenomics Revealed a New Genus 'Candidatus Thiocaldithrix dubininis' gen. nov., sp. nov. and a New Species 'Candidatus Thiothrix putei' sp. nov. in the Family Thiotrichaceae, Some Members of Which Have Traits of Both Na+- and H+-Motive Energetics.</title>
        <authorList>
            <person name="Ravin N.V."/>
            <person name="Muntyan M.S."/>
            <person name="Smolyakov D.D."/>
            <person name="Rudenko T.S."/>
            <person name="Beletsky A.V."/>
            <person name="Mardanov A.V."/>
            <person name="Grabovich M.Y."/>
        </authorList>
    </citation>
    <scope>NUCLEOTIDE SEQUENCE</scope>
    <source>
        <strain evidence="2">GKL-01</strain>
    </source>
</reference>
<feature type="chain" id="PRO_5041642273" description="DUF1573 domain-containing protein" evidence="1">
    <location>
        <begin position="24"/>
        <end position="141"/>
    </location>
</feature>
<feature type="signal peptide" evidence="1">
    <location>
        <begin position="1"/>
        <end position="23"/>
    </location>
</feature>
<reference evidence="2" key="2">
    <citation type="submission" date="2023-04" db="EMBL/GenBank/DDBJ databases">
        <authorList>
            <person name="Beletskiy A.V."/>
            <person name="Mardanov A.V."/>
            <person name="Ravin N.V."/>
        </authorList>
    </citation>
    <scope>NUCLEOTIDE SEQUENCE</scope>
    <source>
        <strain evidence="2">GKL-01</strain>
    </source>
</reference>
<evidence type="ECO:0000313" key="2">
    <source>
        <dbReference type="EMBL" id="WGZ89795.1"/>
    </source>
</evidence>
<proteinExistence type="predicted"/>
<sequence>MSNVLPLTACGLLSLCLSTSIQAAEPLALIYSQAKIQRCQDTVVQAFSTEAQTLEPGQCAMQQIQVSNTSSQILKDLAVKLPIPDAIHVMPFKGGQWVKIADHDGIVPKMRVSKQQDQLQIKIPEIAPNSNLTLWAKFKIR</sequence>
<keyword evidence="1" id="KW-0732">Signal</keyword>
<dbReference type="AlphaFoldDB" id="A0AA95H3C9"/>
<dbReference type="Proteomes" id="UP001300672">
    <property type="component" value="Chromosome"/>
</dbReference>
<protein>
    <recommendedName>
        <fullName evidence="3">DUF1573 domain-containing protein</fullName>
    </recommendedName>
</protein>
<organism evidence="2">
    <name type="scientific">Candidatus Thiocaldithrix dubininis</name>
    <dbReference type="NCBI Taxonomy" id="3080823"/>
    <lineage>
        <taxon>Bacteria</taxon>
        <taxon>Pseudomonadati</taxon>
        <taxon>Pseudomonadota</taxon>
        <taxon>Gammaproteobacteria</taxon>
        <taxon>Thiotrichales</taxon>
        <taxon>Thiotrichaceae</taxon>
        <taxon>Candidatus Thiocaldithrix</taxon>
    </lineage>
</organism>
<gene>
    <name evidence="2" type="ORF">QJT80_09805</name>
</gene>
<dbReference type="EMBL" id="CP124755">
    <property type="protein sequence ID" value="WGZ89795.1"/>
    <property type="molecule type" value="Genomic_DNA"/>
</dbReference>
<evidence type="ECO:0000256" key="1">
    <source>
        <dbReference type="SAM" id="SignalP"/>
    </source>
</evidence>
<accession>A0AA95H3C9</accession>
<name>A0AA95H3C9_9GAMM</name>
<dbReference type="KEGG" id="tdu:QJT80_09805"/>